<evidence type="ECO:0000313" key="3">
    <source>
        <dbReference type="Proteomes" id="UP000469670"/>
    </source>
</evidence>
<gene>
    <name evidence="2" type="ORF">G3I50_06430</name>
</gene>
<reference evidence="2 3" key="1">
    <citation type="submission" date="2020-01" db="EMBL/GenBank/DDBJ databases">
        <title>Insect and environment-associated Actinomycetes.</title>
        <authorList>
            <person name="Currrie C."/>
            <person name="Chevrette M."/>
            <person name="Carlson C."/>
            <person name="Stubbendieck R."/>
            <person name="Wendt-Pienkowski E."/>
        </authorList>
    </citation>
    <scope>NUCLEOTIDE SEQUENCE [LARGE SCALE GENOMIC DNA]</scope>
    <source>
        <strain evidence="2 3">SID7590</strain>
    </source>
</reference>
<dbReference type="Proteomes" id="UP000469670">
    <property type="component" value="Unassembled WGS sequence"/>
</dbReference>
<accession>A0A7K3RRS7</accession>
<dbReference type="RefSeq" id="WP_164200523.1">
    <property type="nucleotide sequence ID" value="NZ_JAAGMP010000314.1"/>
</dbReference>
<protein>
    <submittedName>
        <fullName evidence="2">Uncharacterized protein</fullName>
    </submittedName>
</protein>
<name>A0A7K3RRS7_9ACTN</name>
<evidence type="ECO:0000313" key="2">
    <source>
        <dbReference type="EMBL" id="NEC17899.1"/>
    </source>
</evidence>
<sequence>MLGDSTTERRLRLLQAEFTQHERRGPGDGRTATRTTSPAPLNLAVVDRITAAVNEVVEHTRAADRSRPAGPVPADATRVYEWARQHTAHLDPERQQARETLIYRQGLEHAIAMGDTTVIRKHPCPGCGCWGLLWRPAVQRAACINRYCTDDDGISRSWPLATLAHHHIARQLGLRTSAT</sequence>
<organism evidence="2 3">
    <name type="scientific">Streptomyces parvus</name>
    <dbReference type="NCBI Taxonomy" id="66428"/>
    <lineage>
        <taxon>Bacteria</taxon>
        <taxon>Bacillati</taxon>
        <taxon>Actinomycetota</taxon>
        <taxon>Actinomycetes</taxon>
        <taxon>Kitasatosporales</taxon>
        <taxon>Streptomycetaceae</taxon>
        <taxon>Streptomyces</taxon>
    </lineage>
</organism>
<feature type="region of interest" description="Disordered" evidence="1">
    <location>
        <begin position="17"/>
        <end position="37"/>
    </location>
</feature>
<dbReference type="EMBL" id="JAAGMP010000314">
    <property type="protein sequence ID" value="NEC17899.1"/>
    <property type="molecule type" value="Genomic_DNA"/>
</dbReference>
<evidence type="ECO:0000256" key="1">
    <source>
        <dbReference type="SAM" id="MobiDB-lite"/>
    </source>
</evidence>
<dbReference type="AlphaFoldDB" id="A0A7K3RRS7"/>
<comment type="caution">
    <text evidence="2">The sequence shown here is derived from an EMBL/GenBank/DDBJ whole genome shotgun (WGS) entry which is preliminary data.</text>
</comment>
<proteinExistence type="predicted"/>